<dbReference type="OrthoDB" id="4895973at2759"/>
<evidence type="ECO:0000313" key="2">
    <source>
        <dbReference type="EMBL" id="OAA53157.1"/>
    </source>
</evidence>
<evidence type="ECO:0000256" key="1">
    <source>
        <dbReference type="SAM" id="SignalP"/>
    </source>
</evidence>
<proteinExistence type="predicted"/>
<dbReference type="GeneID" id="30025290"/>
<organism evidence="2 3">
    <name type="scientific">Cordyceps fumosorosea (strain ARSEF 2679)</name>
    <name type="common">Isaria fumosorosea</name>
    <dbReference type="NCBI Taxonomy" id="1081104"/>
    <lineage>
        <taxon>Eukaryota</taxon>
        <taxon>Fungi</taxon>
        <taxon>Dikarya</taxon>
        <taxon>Ascomycota</taxon>
        <taxon>Pezizomycotina</taxon>
        <taxon>Sordariomycetes</taxon>
        <taxon>Hypocreomycetidae</taxon>
        <taxon>Hypocreales</taxon>
        <taxon>Cordycipitaceae</taxon>
        <taxon>Cordyceps</taxon>
    </lineage>
</organism>
<dbReference type="RefSeq" id="XP_018700229.1">
    <property type="nucleotide sequence ID" value="XM_018852601.1"/>
</dbReference>
<keyword evidence="3" id="KW-1185">Reference proteome</keyword>
<gene>
    <name evidence="2" type="ORF">ISF_08998</name>
</gene>
<feature type="chain" id="PRO_5007889912" evidence="1">
    <location>
        <begin position="20"/>
        <end position="270"/>
    </location>
</feature>
<sequence length="270" mass="30260">MHWSRVFAWLFFTAAFCNKDSGPAQTIALYLGRKFEEEAGIQSHHIAPNCPAPCEFKDFIQYVSPYNPKKRKPAYKQLDWSKLTDAALVDIKSAIGALHDIGYTGAVLNDHVFPNWDNSQQFSDVSRRVRISISFSKAMLFAKGKSPAGGSYSLLLDYWQAAADLRRKNQANHLVKNFPMDFEEKFRKPLKPELGDPISHPPAASYQQLDLPGTLNKAKEIEGLDAKDVEDFVNNYVTNYNSKGSKGGEKGGKSHLDAIEETQNLVSCNR</sequence>
<protein>
    <submittedName>
        <fullName evidence="2">Uncharacterized protein</fullName>
    </submittedName>
</protein>
<reference evidence="2 3" key="1">
    <citation type="journal article" date="2016" name="Genome Biol. Evol.">
        <title>Divergent and convergent evolution of fungal pathogenicity.</title>
        <authorList>
            <person name="Shang Y."/>
            <person name="Xiao G."/>
            <person name="Zheng P."/>
            <person name="Cen K."/>
            <person name="Zhan S."/>
            <person name="Wang C."/>
        </authorList>
    </citation>
    <scope>NUCLEOTIDE SEQUENCE [LARGE SCALE GENOMIC DNA]</scope>
    <source>
        <strain evidence="2 3">ARSEF 2679</strain>
    </source>
</reference>
<accession>A0A167LJF8</accession>
<dbReference type="AlphaFoldDB" id="A0A167LJF8"/>
<evidence type="ECO:0000313" key="3">
    <source>
        <dbReference type="Proteomes" id="UP000076744"/>
    </source>
</evidence>
<keyword evidence="1" id="KW-0732">Signal</keyword>
<dbReference type="Proteomes" id="UP000076744">
    <property type="component" value="Unassembled WGS sequence"/>
</dbReference>
<comment type="caution">
    <text evidence="2">The sequence shown here is derived from an EMBL/GenBank/DDBJ whole genome shotgun (WGS) entry which is preliminary data.</text>
</comment>
<dbReference type="EMBL" id="AZHB01000039">
    <property type="protein sequence ID" value="OAA53157.1"/>
    <property type="molecule type" value="Genomic_DNA"/>
</dbReference>
<name>A0A167LJF8_CORFA</name>
<feature type="signal peptide" evidence="1">
    <location>
        <begin position="1"/>
        <end position="19"/>
    </location>
</feature>